<evidence type="ECO:0000313" key="6">
    <source>
        <dbReference type="EMBL" id="HGT83583.1"/>
    </source>
</evidence>
<dbReference type="GO" id="GO:0003735">
    <property type="term" value="F:structural constituent of ribosome"/>
    <property type="evidence" value="ECO:0007669"/>
    <property type="project" value="InterPro"/>
</dbReference>
<dbReference type="GO" id="GO:0006412">
    <property type="term" value="P:translation"/>
    <property type="evidence" value="ECO:0007669"/>
    <property type="project" value="UniProtKB-UniRule"/>
</dbReference>
<dbReference type="PANTHER" id="PTHR10496">
    <property type="entry name" value="40S RIBOSOMAL PROTEIN S24"/>
    <property type="match status" value="1"/>
</dbReference>
<name>A0A7J3M3W2_ARCFL</name>
<dbReference type="InterPro" id="IPR001976">
    <property type="entry name" value="Ribosomal_eS24"/>
</dbReference>
<dbReference type="GO" id="GO:1990904">
    <property type="term" value="C:ribonucleoprotein complex"/>
    <property type="evidence" value="ECO:0007669"/>
    <property type="project" value="UniProtKB-KW"/>
</dbReference>
<comment type="similarity">
    <text evidence="1 4 5">Belongs to the eukaryotic ribosomal protein eS24 family.</text>
</comment>
<dbReference type="AlphaFoldDB" id="A0A7J3M3W2"/>
<evidence type="ECO:0000256" key="2">
    <source>
        <dbReference type="ARBA" id="ARBA00022980"/>
    </source>
</evidence>
<dbReference type="SUPFAM" id="SSF54189">
    <property type="entry name" value="Ribosomal proteins S24e, L23 and L15e"/>
    <property type="match status" value="1"/>
</dbReference>
<evidence type="ECO:0000256" key="5">
    <source>
        <dbReference type="RuleBase" id="RU004381"/>
    </source>
</evidence>
<sequence length="104" mass="12455">MMEVRVESEKYNPLLKRKEVYLKIKFDEKTPRRMEVREKVAGLFSVELERVVVDYIKTEFGKREAECYAKIYDSAEDLKRIEDKHILVRNFPELKKEEKKEGAA</sequence>
<reference evidence="6" key="1">
    <citation type="journal article" date="2020" name="mSystems">
        <title>Genome- and Community-Level Interaction Insights into Carbon Utilization and Element Cycling Functions of Hydrothermarchaeota in Hydrothermal Sediment.</title>
        <authorList>
            <person name="Zhou Z."/>
            <person name="Liu Y."/>
            <person name="Xu W."/>
            <person name="Pan J."/>
            <person name="Luo Z.H."/>
            <person name="Li M."/>
        </authorList>
    </citation>
    <scope>NUCLEOTIDE SEQUENCE [LARGE SCALE GENOMIC DNA]</scope>
    <source>
        <strain evidence="6">SpSt-587</strain>
    </source>
</reference>
<dbReference type="GO" id="GO:0005840">
    <property type="term" value="C:ribosome"/>
    <property type="evidence" value="ECO:0007669"/>
    <property type="project" value="UniProtKB-KW"/>
</dbReference>
<dbReference type="Pfam" id="PF01282">
    <property type="entry name" value="Ribosomal_S24e"/>
    <property type="match status" value="1"/>
</dbReference>
<dbReference type="InterPro" id="IPR018098">
    <property type="entry name" value="Ribosomal_eS24_CS"/>
</dbReference>
<dbReference type="Gene3D" id="3.30.70.3370">
    <property type="match status" value="1"/>
</dbReference>
<evidence type="ECO:0000256" key="4">
    <source>
        <dbReference type="HAMAP-Rule" id="MF_00545"/>
    </source>
</evidence>
<keyword evidence="2 4" id="KW-0689">Ribosomal protein</keyword>
<dbReference type="PROSITE" id="PS00529">
    <property type="entry name" value="RIBOSOMAL_S24E"/>
    <property type="match status" value="1"/>
</dbReference>
<dbReference type="HAMAP" id="MF_00545">
    <property type="entry name" value="Ribosomal_eS24"/>
    <property type="match status" value="1"/>
</dbReference>
<gene>
    <name evidence="4" type="primary">rps24e</name>
    <name evidence="6" type="ORF">ENT52_07665</name>
</gene>
<dbReference type="InterPro" id="IPR053709">
    <property type="entry name" value="eRP_eS24_sf"/>
</dbReference>
<dbReference type="EMBL" id="DSYZ01000142">
    <property type="protein sequence ID" value="HGT83583.1"/>
    <property type="molecule type" value="Genomic_DNA"/>
</dbReference>
<proteinExistence type="inferred from homology"/>
<organism evidence="6">
    <name type="scientific">Archaeoglobus fulgidus</name>
    <dbReference type="NCBI Taxonomy" id="2234"/>
    <lineage>
        <taxon>Archaea</taxon>
        <taxon>Methanobacteriati</taxon>
        <taxon>Methanobacteriota</taxon>
        <taxon>Archaeoglobi</taxon>
        <taxon>Archaeoglobales</taxon>
        <taxon>Archaeoglobaceae</taxon>
        <taxon>Archaeoglobus</taxon>
    </lineage>
</organism>
<evidence type="ECO:0000256" key="1">
    <source>
        <dbReference type="ARBA" id="ARBA00009680"/>
    </source>
</evidence>
<comment type="caution">
    <text evidence="6">The sequence shown here is derived from an EMBL/GenBank/DDBJ whole genome shotgun (WGS) entry which is preliminary data.</text>
</comment>
<evidence type="ECO:0000256" key="3">
    <source>
        <dbReference type="ARBA" id="ARBA00023274"/>
    </source>
</evidence>
<accession>A0A7J3M3W2</accession>
<dbReference type="InterPro" id="IPR012678">
    <property type="entry name" value="Ribosomal_uL23/eL15/eS24_sf"/>
</dbReference>
<protein>
    <recommendedName>
        <fullName evidence="4">Small ribosomal subunit protein eS24</fullName>
    </recommendedName>
</protein>
<keyword evidence="3 4" id="KW-0687">Ribonucleoprotein</keyword>